<dbReference type="Pfam" id="PF07980">
    <property type="entry name" value="SusD_RagB"/>
    <property type="match status" value="1"/>
</dbReference>
<reference evidence="9 10" key="1">
    <citation type="submission" date="2017-05" db="EMBL/GenBank/DDBJ databases">
        <authorList>
            <person name="Varghese N."/>
            <person name="Submissions S."/>
        </authorList>
    </citation>
    <scope>NUCLEOTIDE SEQUENCE [LARGE SCALE GENOMIC DNA]</scope>
    <source>
        <strain evidence="9 10">DSM 27040</strain>
    </source>
</reference>
<dbReference type="PROSITE" id="PS51257">
    <property type="entry name" value="PROKAR_LIPOPROTEIN"/>
    <property type="match status" value="1"/>
</dbReference>
<evidence type="ECO:0000256" key="6">
    <source>
        <dbReference type="SAM" id="SignalP"/>
    </source>
</evidence>
<dbReference type="GO" id="GO:0009279">
    <property type="term" value="C:cell outer membrane"/>
    <property type="evidence" value="ECO:0007669"/>
    <property type="project" value="UniProtKB-SubCell"/>
</dbReference>
<gene>
    <name evidence="9" type="ORF">SAMN06265379_10948</name>
</gene>
<dbReference type="RefSeq" id="WP_142534247.1">
    <property type="nucleotide sequence ID" value="NZ_FXTB01000009.1"/>
</dbReference>
<dbReference type="SUPFAM" id="SSF48452">
    <property type="entry name" value="TPR-like"/>
    <property type="match status" value="1"/>
</dbReference>
<feature type="chain" id="PRO_5022040942" evidence="6">
    <location>
        <begin position="24"/>
        <end position="641"/>
    </location>
</feature>
<evidence type="ECO:0000256" key="2">
    <source>
        <dbReference type="ARBA" id="ARBA00006275"/>
    </source>
</evidence>
<dbReference type="EMBL" id="FXTB01000009">
    <property type="protein sequence ID" value="SMO83770.1"/>
    <property type="molecule type" value="Genomic_DNA"/>
</dbReference>
<keyword evidence="5" id="KW-0998">Cell outer membrane</keyword>
<comment type="similarity">
    <text evidence="2">Belongs to the SusD family.</text>
</comment>
<evidence type="ECO:0000256" key="4">
    <source>
        <dbReference type="ARBA" id="ARBA00023136"/>
    </source>
</evidence>
<organism evidence="9 10">
    <name type="scientific">Saccharicrinis carchari</name>
    <dbReference type="NCBI Taxonomy" id="1168039"/>
    <lineage>
        <taxon>Bacteria</taxon>
        <taxon>Pseudomonadati</taxon>
        <taxon>Bacteroidota</taxon>
        <taxon>Bacteroidia</taxon>
        <taxon>Marinilabiliales</taxon>
        <taxon>Marinilabiliaceae</taxon>
        <taxon>Saccharicrinis</taxon>
    </lineage>
</organism>
<dbReference type="InterPro" id="IPR033985">
    <property type="entry name" value="SusD-like_N"/>
</dbReference>
<accession>A0A521EKV8</accession>
<feature type="signal peptide" evidence="6">
    <location>
        <begin position="1"/>
        <end position="23"/>
    </location>
</feature>
<dbReference type="Pfam" id="PF14322">
    <property type="entry name" value="SusD-like_3"/>
    <property type="match status" value="1"/>
</dbReference>
<evidence type="ECO:0000259" key="7">
    <source>
        <dbReference type="Pfam" id="PF07980"/>
    </source>
</evidence>
<dbReference type="Gene3D" id="1.25.40.390">
    <property type="match status" value="1"/>
</dbReference>
<dbReference type="Proteomes" id="UP000319040">
    <property type="component" value="Unassembled WGS sequence"/>
</dbReference>
<evidence type="ECO:0000256" key="3">
    <source>
        <dbReference type="ARBA" id="ARBA00022729"/>
    </source>
</evidence>
<evidence type="ECO:0000313" key="9">
    <source>
        <dbReference type="EMBL" id="SMO83770.1"/>
    </source>
</evidence>
<protein>
    <submittedName>
        <fullName evidence="9">Starch-binding associating with outer membrane</fullName>
    </submittedName>
</protein>
<keyword evidence="4" id="KW-0472">Membrane</keyword>
<comment type="subcellular location">
    <subcellularLocation>
        <location evidence="1">Cell outer membrane</location>
    </subcellularLocation>
</comment>
<feature type="domain" description="SusD-like N-terminal" evidence="8">
    <location>
        <begin position="103"/>
        <end position="231"/>
    </location>
</feature>
<dbReference type="AlphaFoldDB" id="A0A521EKV8"/>
<keyword evidence="3 6" id="KW-0732">Signal</keyword>
<name>A0A521EKV8_SACCC</name>
<evidence type="ECO:0000259" key="8">
    <source>
        <dbReference type="Pfam" id="PF14322"/>
    </source>
</evidence>
<keyword evidence="10" id="KW-1185">Reference proteome</keyword>
<evidence type="ECO:0000256" key="5">
    <source>
        <dbReference type="ARBA" id="ARBA00023237"/>
    </source>
</evidence>
<proteinExistence type="inferred from homology"/>
<dbReference type="InterPro" id="IPR012944">
    <property type="entry name" value="SusD_RagB_dom"/>
</dbReference>
<dbReference type="OrthoDB" id="1096885at2"/>
<evidence type="ECO:0000313" key="10">
    <source>
        <dbReference type="Proteomes" id="UP000319040"/>
    </source>
</evidence>
<sequence>MKKYTNILLVLLAALMLASCEYLDIVPEKTQELSLVFERKEQAYKALATCYSYLPKSDDLYGTHTVMTDELTSPIRQSVNGIEIMRGKQSVGNPMLSFWQGYNGGAGVWQHSLYNAINDCNIFLENIGKVPDMSDSEKREWSAEVRFLKAYYHFLLVMRYGPIPIMDKNFPISASPEEVRVFRNSTDKCFDYIETQISLAITDLPARVTNTNFLGRVDRTIAAAIKSRVLLYAASPLFNGNAQFYAGYTDKNGKELFNTTFDKQKWAKALEAAEYAIQLAEGNGVRMYRFDGEYRAYDNANVIYDAEFTESIYNYKFMFVDRWNSELIWGLSRVTTDYYQIQASTLIKSTAASSNEAAWQWLSPTYRMAELYYTKNGLPIDQDLSFDYDNKYVLRRGTAADFSVFVVQIGQETVQLHFDREPRFYATIAFDRGYNRAHGIKQFLKMRNGEVPGGKKGSSNDYLISGYGLKKYVHPDSQGNGYDKLVNYPWPLIRMSELYLNYAEAYNEYNGPNASVYEALNQVRQRVGLPNVEDVWSDASLAKTVGKHASQEGLRDIIQQERLIELAFEGHRYDDIRRWKQAETYFSTPVKGWSVTESQIDRFYTLINVGERSFITPRDYFQPIKTEELSRNPNLIQNLGW</sequence>
<feature type="domain" description="RagB/SusD" evidence="7">
    <location>
        <begin position="326"/>
        <end position="641"/>
    </location>
</feature>
<evidence type="ECO:0000256" key="1">
    <source>
        <dbReference type="ARBA" id="ARBA00004442"/>
    </source>
</evidence>
<dbReference type="InterPro" id="IPR011990">
    <property type="entry name" value="TPR-like_helical_dom_sf"/>
</dbReference>